<evidence type="ECO:0000256" key="7">
    <source>
        <dbReference type="ARBA" id="ARBA00022618"/>
    </source>
</evidence>
<feature type="compositionally biased region" description="Polar residues" evidence="17">
    <location>
        <begin position="53"/>
        <end position="63"/>
    </location>
</feature>
<keyword evidence="6" id="KW-0597">Phosphoprotein</keyword>
<dbReference type="PANTHER" id="PTHR23280:SF12">
    <property type="entry name" value="PROTEIN 4.1"/>
    <property type="match status" value="1"/>
</dbReference>
<dbReference type="GO" id="GO:0051301">
    <property type="term" value="P:cell division"/>
    <property type="evidence" value="ECO:0007669"/>
    <property type="project" value="UniProtKB-KW"/>
</dbReference>
<dbReference type="GO" id="GO:0005198">
    <property type="term" value="F:structural molecule activity"/>
    <property type="evidence" value="ECO:0007669"/>
    <property type="project" value="InterPro"/>
</dbReference>
<keyword evidence="11" id="KW-0206">Cytoskeleton</keyword>
<dbReference type="GO" id="GO:0005634">
    <property type="term" value="C:nucleus"/>
    <property type="evidence" value="ECO:0007669"/>
    <property type="project" value="UniProtKB-SubCell"/>
</dbReference>
<evidence type="ECO:0000313" key="19">
    <source>
        <dbReference type="Ensembl" id="ENSMGAP00000001886.3"/>
    </source>
</evidence>
<evidence type="ECO:0000256" key="8">
    <source>
        <dbReference type="ARBA" id="ARBA00022776"/>
    </source>
</evidence>
<keyword evidence="10" id="KW-0009">Actin-binding</keyword>
<dbReference type="Pfam" id="PF04382">
    <property type="entry name" value="SAB"/>
    <property type="match status" value="1"/>
</dbReference>
<evidence type="ECO:0000256" key="9">
    <source>
        <dbReference type="ARBA" id="ARBA00022860"/>
    </source>
</evidence>
<dbReference type="InterPro" id="IPR019748">
    <property type="entry name" value="FERM_central"/>
</dbReference>
<evidence type="ECO:0000256" key="12">
    <source>
        <dbReference type="ARBA" id="ARBA00023242"/>
    </source>
</evidence>
<evidence type="ECO:0000256" key="6">
    <source>
        <dbReference type="ARBA" id="ARBA00022553"/>
    </source>
</evidence>
<dbReference type="SUPFAM" id="SSF54236">
    <property type="entry name" value="Ubiquitin-like"/>
    <property type="match status" value="1"/>
</dbReference>
<reference evidence="19 20" key="1">
    <citation type="journal article" date="2010" name="PLoS Biol.">
        <title>Multi-platform next-generation sequencing of the domestic turkey (Meleagris gallopavo): genome assembly and analysis.</title>
        <authorList>
            <person name="Dalloul R.A."/>
            <person name="Long J.A."/>
            <person name="Zimin A.V."/>
            <person name="Aslam L."/>
            <person name="Beal K."/>
            <person name="Blomberg L.A."/>
            <person name="Bouffard P."/>
            <person name="Burt D.W."/>
            <person name="Crasta O."/>
            <person name="Crooijmans R.P."/>
            <person name="Cooper K."/>
            <person name="Coulombe R.A."/>
            <person name="De S."/>
            <person name="Delany M.E."/>
            <person name="Dodgson J.B."/>
            <person name="Dong J.J."/>
            <person name="Evans C."/>
            <person name="Frederickson K.M."/>
            <person name="Flicek P."/>
            <person name="Florea L."/>
            <person name="Folkerts O."/>
            <person name="Groenen M.A."/>
            <person name="Harkins T.T."/>
            <person name="Herrero J."/>
            <person name="Hoffmann S."/>
            <person name="Megens H.J."/>
            <person name="Jiang A."/>
            <person name="de Jong P."/>
            <person name="Kaiser P."/>
            <person name="Kim H."/>
            <person name="Kim K.W."/>
            <person name="Kim S."/>
            <person name="Langenberger D."/>
            <person name="Lee M.K."/>
            <person name="Lee T."/>
            <person name="Mane S."/>
            <person name="Marcais G."/>
            <person name="Marz M."/>
            <person name="McElroy A.P."/>
            <person name="Modise T."/>
            <person name="Nefedov M."/>
            <person name="Notredame C."/>
            <person name="Paton I.R."/>
            <person name="Payne W.S."/>
            <person name="Pertea G."/>
            <person name="Prickett D."/>
            <person name="Puiu D."/>
            <person name="Qioa D."/>
            <person name="Raineri E."/>
            <person name="Ruffier M."/>
            <person name="Salzberg S.L."/>
            <person name="Schatz M.C."/>
            <person name="Scheuring C."/>
            <person name="Schmidt C.J."/>
            <person name="Schroeder S."/>
            <person name="Searle S.M."/>
            <person name="Smith E.J."/>
            <person name="Smith J."/>
            <person name="Sonstegard T.S."/>
            <person name="Stadler P.F."/>
            <person name="Tafer H."/>
            <person name="Tu Z.J."/>
            <person name="Van Tassell C.P."/>
            <person name="Vilella A.J."/>
            <person name="Williams K.P."/>
            <person name="Yorke J.A."/>
            <person name="Zhang L."/>
            <person name="Zhang H.B."/>
            <person name="Zhang X."/>
            <person name="Zhang Y."/>
            <person name="Reed K.M."/>
        </authorList>
    </citation>
    <scope>NUCLEOTIDE SEQUENCE [LARGE SCALE GENOMIC DNA]</scope>
</reference>
<name>G1MTV8_MELGA</name>
<sequence>MSACALSHSALLSTVFDLSHLSYSTTMTTEKSPAADPENSEQQQAKEEEGAANTQKQEASPEQGSGPKQKASNGNTPTAEEQGRKERRASEGRGLSRLFSSFLRRPKSQVSEEDKDTDVPKEGGGDQKDSGVGANPDEEEILVKAPIAAPEPELKTDPSLDLHSLSSAETQPAQEERREEQESDSKDLEGKEGGEGKEESAEAELKPEAAEPKADKDLKAAQRSIRRHRNMYCKVVLLDDTIFECSVDKHAKGQDLLKKVCDHLNLLEEDYFGLAIWDMPTSRTWLDPTKEIKKQVHGGPWDFTFNVKFYPPDPAQLTEDITRYYLCLQLRQDIISGRLPCSFATLALLGSYTVQSELGDYDPDLHSTDYINEFKLAPNQTKELEEKVVELHKTYRSMTPAQADLEFLENAKKLSMYGVDLHHAKDLEGVDITLGVCSSGLLVYKDKLRINRFPWPKVLKISYKRSSFFIKIRPGEQEQYESTIGFKLPSYRAAKKLWKVCVEHHTFFRLTSTEAIPKSRFLALGSKFRYSGRTQAQTRQASAMIDRPAPQFERTASKRASRSLDGAKRATQKVEFRAVEEEKQEEVVVVEVPEPKPVDQFREKPAKHVLESFEMKPIAEEEEEEEEKVEVAQVPLAEPKLPDLVQQQSAVAVITPERSPRPTSAPAIAQSHVAEAAPAKPDAKEALAASKVEKEALKVEAKREEVLPERAKAEQAEASKKRSKRLDGENIYIRHSNLMLEDLDKTQEEIKKHHANISELKKNFMESVPEPRPSEWDKRLSTHSPFRTLNVNGQIPSGADGPPLVKTQTVTISDVSNAVKSEIPTKEVPIVHTETKTITYEAAQTDGGNGDLDPGILLTAQTITSETTSSTTTTQITKTVKGGISETRIEKRIVITGDADVDHDQVLAQAIKAAKEQHPDMSVTKVVVHQETEIAEE</sequence>
<evidence type="ECO:0000256" key="5">
    <source>
        <dbReference type="ARBA" id="ARBA00022490"/>
    </source>
</evidence>
<dbReference type="SUPFAM" id="SSF50729">
    <property type="entry name" value="PH domain-like"/>
    <property type="match status" value="1"/>
</dbReference>
<evidence type="ECO:0000256" key="1">
    <source>
        <dbReference type="ARBA" id="ARBA00004123"/>
    </source>
</evidence>
<evidence type="ECO:0000256" key="16">
    <source>
        <dbReference type="ARBA" id="ARBA00032586"/>
    </source>
</evidence>
<dbReference type="PROSITE" id="PS00660">
    <property type="entry name" value="FERM_1"/>
    <property type="match status" value="1"/>
</dbReference>
<organism evidence="19 20">
    <name type="scientific">Meleagris gallopavo</name>
    <name type="common">Wild turkey</name>
    <dbReference type="NCBI Taxonomy" id="9103"/>
    <lineage>
        <taxon>Eukaryota</taxon>
        <taxon>Metazoa</taxon>
        <taxon>Chordata</taxon>
        <taxon>Craniata</taxon>
        <taxon>Vertebrata</taxon>
        <taxon>Euteleostomi</taxon>
        <taxon>Archelosauria</taxon>
        <taxon>Archosauria</taxon>
        <taxon>Dinosauria</taxon>
        <taxon>Saurischia</taxon>
        <taxon>Theropoda</taxon>
        <taxon>Coelurosauria</taxon>
        <taxon>Aves</taxon>
        <taxon>Neognathae</taxon>
        <taxon>Galloanserae</taxon>
        <taxon>Galliformes</taxon>
        <taxon>Phasianidae</taxon>
        <taxon>Meleagridinae</taxon>
        <taxon>Meleagris</taxon>
    </lineage>
</organism>
<dbReference type="PRINTS" id="PR00935">
    <property type="entry name" value="BAND41"/>
</dbReference>
<feature type="compositionally biased region" description="Basic and acidic residues" evidence="17">
    <location>
        <begin position="81"/>
        <end position="91"/>
    </location>
</feature>
<dbReference type="InterPro" id="IPR019749">
    <property type="entry name" value="Band_41_domain"/>
</dbReference>
<evidence type="ECO:0000256" key="11">
    <source>
        <dbReference type="ARBA" id="ARBA00023212"/>
    </source>
</evidence>
<dbReference type="PIRSF" id="PIRSF002304">
    <property type="entry name" value="Membrane_skeletal_4_1"/>
    <property type="match status" value="1"/>
</dbReference>
<dbReference type="Pfam" id="PF05902">
    <property type="entry name" value="4_1_CTD"/>
    <property type="match status" value="1"/>
</dbReference>
<proteinExistence type="predicted"/>
<dbReference type="InterPro" id="IPR000798">
    <property type="entry name" value="Ez/rad/moesin-like"/>
</dbReference>
<dbReference type="InterPro" id="IPR007477">
    <property type="entry name" value="SAB_dom"/>
</dbReference>
<comment type="subcellular location">
    <subcellularLocation>
        <location evidence="3">Cytoplasm</location>
        <location evidence="3">Cell cortex</location>
    </subcellularLocation>
    <subcellularLocation>
        <location evidence="2">Cytoplasm</location>
        <location evidence="2">Cytoskeleton</location>
    </subcellularLocation>
    <subcellularLocation>
        <location evidence="1">Nucleus</location>
    </subcellularLocation>
</comment>
<evidence type="ECO:0000256" key="2">
    <source>
        <dbReference type="ARBA" id="ARBA00004245"/>
    </source>
</evidence>
<reference evidence="19" key="3">
    <citation type="submission" date="2025-09" db="UniProtKB">
        <authorList>
            <consortium name="Ensembl"/>
        </authorList>
    </citation>
    <scope>IDENTIFICATION</scope>
</reference>
<keyword evidence="9" id="KW-0112">Calmodulin-binding</keyword>
<dbReference type="SUPFAM" id="SSF47031">
    <property type="entry name" value="Second domain of FERM"/>
    <property type="match status" value="1"/>
</dbReference>
<dbReference type="InterPro" id="IPR019747">
    <property type="entry name" value="FERM_CS"/>
</dbReference>
<protein>
    <recommendedName>
        <fullName evidence="14">Protein 4.1</fullName>
    </recommendedName>
    <alternativeName>
        <fullName evidence="15">Band 4.1</fullName>
    </alternativeName>
    <alternativeName>
        <fullName evidence="16">Erythrocyte membrane protein band 4.1</fullName>
    </alternativeName>
</protein>
<evidence type="ECO:0000256" key="15">
    <source>
        <dbReference type="ARBA" id="ARBA00030419"/>
    </source>
</evidence>
<dbReference type="GO" id="GO:0030866">
    <property type="term" value="P:cortical actin cytoskeleton organization"/>
    <property type="evidence" value="ECO:0007669"/>
    <property type="project" value="InterPro"/>
</dbReference>
<dbReference type="HOGENOM" id="CLU_003623_0_1_1"/>
<dbReference type="OrthoDB" id="6589456at2759"/>
<dbReference type="InterPro" id="IPR008379">
    <property type="entry name" value="Band_4.1_C"/>
</dbReference>
<keyword evidence="8" id="KW-0498">Mitosis</keyword>
<dbReference type="Bgee" id="ENSMGAG00000002160">
    <property type="expression patterns" value="Expressed in thymus and 17 other cell types or tissues"/>
</dbReference>
<evidence type="ECO:0000256" key="13">
    <source>
        <dbReference type="ARBA" id="ARBA00023306"/>
    </source>
</evidence>
<accession>G1MTV8</accession>
<dbReference type="Pfam" id="PF08736">
    <property type="entry name" value="FA"/>
    <property type="match status" value="1"/>
</dbReference>
<keyword evidence="4" id="KW-0813">Transport</keyword>
<evidence type="ECO:0000256" key="10">
    <source>
        <dbReference type="ARBA" id="ARBA00023203"/>
    </source>
</evidence>
<dbReference type="InterPro" id="IPR014847">
    <property type="entry name" value="FA"/>
</dbReference>
<dbReference type="Pfam" id="PF00373">
    <property type="entry name" value="FERM_M"/>
    <property type="match status" value="1"/>
</dbReference>
<dbReference type="AlphaFoldDB" id="G1MTV8"/>
<keyword evidence="5" id="KW-0963">Cytoplasm</keyword>
<dbReference type="FunFam" id="1.20.80.10:FF:000001">
    <property type="entry name" value="Erythrocyte membrane protein band 4.1"/>
    <property type="match status" value="1"/>
</dbReference>
<dbReference type="SMART" id="SM01196">
    <property type="entry name" value="FERM_C"/>
    <property type="match status" value="1"/>
</dbReference>
<dbReference type="GO" id="GO:0005516">
    <property type="term" value="F:calmodulin binding"/>
    <property type="evidence" value="ECO:0007669"/>
    <property type="project" value="UniProtKB-KW"/>
</dbReference>
<dbReference type="Proteomes" id="UP000001645">
    <property type="component" value="Chromosome 25"/>
</dbReference>
<evidence type="ECO:0000259" key="18">
    <source>
        <dbReference type="PROSITE" id="PS50057"/>
    </source>
</evidence>
<dbReference type="Pfam" id="PF09380">
    <property type="entry name" value="FERM_C"/>
    <property type="match status" value="1"/>
</dbReference>
<feature type="compositionally biased region" description="Basic and acidic residues" evidence="17">
    <location>
        <begin position="117"/>
        <end position="129"/>
    </location>
</feature>
<dbReference type="FunFam" id="2.30.29.30:FF:000001">
    <property type="entry name" value="Erythrocyte membrane protein band 4.1"/>
    <property type="match status" value="1"/>
</dbReference>
<dbReference type="PANTHER" id="PTHR23280">
    <property type="entry name" value="4.1 G PROTEIN"/>
    <property type="match status" value="1"/>
</dbReference>
<evidence type="ECO:0000313" key="20">
    <source>
        <dbReference type="Proteomes" id="UP000001645"/>
    </source>
</evidence>
<dbReference type="PROSITE" id="PS00661">
    <property type="entry name" value="FERM_2"/>
    <property type="match status" value="1"/>
</dbReference>
<dbReference type="Gene3D" id="3.10.20.90">
    <property type="entry name" value="Phosphatidylinositol 3-kinase Catalytic Subunit, Chain A, domain 1"/>
    <property type="match status" value="1"/>
</dbReference>
<feature type="compositionally biased region" description="Polar residues" evidence="17">
    <location>
        <begin position="70"/>
        <end position="79"/>
    </location>
</feature>
<keyword evidence="12" id="KW-0539">Nucleus</keyword>
<dbReference type="SMART" id="SM00295">
    <property type="entry name" value="B41"/>
    <property type="match status" value="1"/>
</dbReference>
<dbReference type="InterPro" id="IPR029071">
    <property type="entry name" value="Ubiquitin-like_domsf"/>
</dbReference>
<gene>
    <name evidence="19" type="primary">EPB41</name>
</gene>
<dbReference type="InterPro" id="IPR011993">
    <property type="entry name" value="PH-like_dom_sf"/>
</dbReference>
<feature type="domain" description="FERM" evidence="18">
    <location>
        <begin position="231"/>
        <end position="512"/>
    </location>
</feature>
<dbReference type="GO" id="GO:0005856">
    <property type="term" value="C:cytoskeleton"/>
    <property type="evidence" value="ECO:0007669"/>
    <property type="project" value="UniProtKB-SubCell"/>
</dbReference>
<dbReference type="InterPro" id="IPR035963">
    <property type="entry name" value="FERM_2"/>
</dbReference>
<dbReference type="InterPro" id="IPR018980">
    <property type="entry name" value="FERM_PH-like_C"/>
</dbReference>
<evidence type="ECO:0000256" key="3">
    <source>
        <dbReference type="ARBA" id="ARBA00004544"/>
    </source>
</evidence>
<dbReference type="InterPro" id="IPR021187">
    <property type="entry name" value="EPB4.1_FERM_F1"/>
</dbReference>
<dbReference type="InterPro" id="IPR014352">
    <property type="entry name" value="FERM/acyl-CoA-bd_prot_sf"/>
</dbReference>
<dbReference type="CDD" id="cd17105">
    <property type="entry name" value="FERM_F1_EPB41"/>
    <property type="match status" value="1"/>
</dbReference>
<dbReference type="GO" id="GO:0003779">
    <property type="term" value="F:actin binding"/>
    <property type="evidence" value="ECO:0007669"/>
    <property type="project" value="UniProtKB-KW"/>
</dbReference>
<dbReference type="Gene3D" id="1.20.80.10">
    <property type="match status" value="1"/>
</dbReference>
<dbReference type="PRINTS" id="PR00661">
    <property type="entry name" value="ERMFAMILY"/>
</dbReference>
<dbReference type="GO" id="GO:0031032">
    <property type="term" value="P:actomyosin structure organization"/>
    <property type="evidence" value="ECO:0007669"/>
    <property type="project" value="TreeGrafter"/>
</dbReference>
<dbReference type="Pfam" id="PF09379">
    <property type="entry name" value="FERM_N"/>
    <property type="match status" value="1"/>
</dbReference>
<keyword evidence="20" id="KW-1185">Reference proteome</keyword>
<evidence type="ECO:0000256" key="14">
    <source>
        <dbReference type="ARBA" id="ARBA00023658"/>
    </source>
</evidence>
<evidence type="ECO:0000256" key="17">
    <source>
        <dbReference type="SAM" id="MobiDB-lite"/>
    </source>
</evidence>
<dbReference type="InterPro" id="IPR000299">
    <property type="entry name" value="FERM_domain"/>
</dbReference>
<dbReference type="CDD" id="cd14473">
    <property type="entry name" value="FERM_B-lobe"/>
    <property type="match status" value="1"/>
</dbReference>
<dbReference type="GO" id="GO:0005938">
    <property type="term" value="C:cell cortex"/>
    <property type="evidence" value="ECO:0007669"/>
    <property type="project" value="UniProtKB-SubCell"/>
</dbReference>
<feature type="compositionally biased region" description="Polar residues" evidence="17">
    <location>
        <begin position="164"/>
        <end position="173"/>
    </location>
</feature>
<dbReference type="PROSITE" id="PS50057">
    <property type="entry name" value="FERM_3"/>
    <property type="match status" value="1"/>
</dbReference>
<dbReference type="GO" id="GO:0005886">
    <property type="term" value="C:plasma membrane"/>
    <property type="evidence" value="ECO:0007669"/>
    <property type="project" value="TreeGrafter"/>
</dbReference>
<reference evidence="19" key="2">
    <citation type="submission" date="2025-08" db="UniProtKB">
        <authorList>
            <consortium name="Ensembl"/>
        </authorList>
    </citation>
    <scope>IDENTIFICATION</scope>
</reference>
<keyword evidence="7" id="KW-0132">Cell division</keyword>
<dbReference type="Ensembl" id="ENSMGAT00000002557.3">
    <property type="protein sequence ID" value="ENSMGAP00000001886.3"/>
    <property type="gene ID" value="ENSMGAG00000002160.3"/>
</dbReference>
<dbReference type="CDD" id="cd13184">
    <property type="entry name" value="FERM_C_4_1_family"/>
    <property type="match status" value="1"/>
</dbReference>
<dbReference type="GeneTree" id="ENSGT00940000157833"/>
<feature type="compositionally biased region" description="Basic and acidic residues" evidence="17">
    <location>
        <begin position="174"/>
        <end position="220"/>
    </location>
</feature>
<keyword evidence="13" id="KW-0131">Cell cycle</keyword>
<dbReference type="InterPro" id="IPR018979">
    <property type="entry name" value="FERM_N"/>
</dbReference>
<dbReference type="FunFam" id="3.10.20.90:FF:000002">
    <property type="entry name" value="Erythrocyte protein band 4.1-like 3"/>
    <property type="match status" value="1"/>
</dbReference>
<evidence type="ECO:0000256" key="4">
    <source>
        <dbReference type="ARBA" id="ARBA00022448"/>
    </source>
</evidence>
<dbReference type="Gene3D" id="2.30.29.30">
    <property type="entry name" value="Pleckstrin-homology domain (PH domain)/Phosphotyrosine-binding domain (PTB)"/>
    <property type="match status" value="1"/>
</dbReference>
<dbReference type="SMART" id="SM01195">
    <property type="entry name" value="FA"/>
    <property type="match status" value="1"/>
</dbReference>
<feature type="region of interest" description="Disordered" evidence="17">
    <location>
        <begin position="25"/>
        <end position="221"/>
    </location>
</feature>